<proteinExistence type="predicted"/>
<organism evidence="2 3">
    <name type="scientific">Streptomyces nanshensis</name>
    <dbReference type="NCBI Taxonomy" id="518642"/>
    <lineage>
        <taxon>Bacteria</taxon>
        <taxon>Bacillati</taxon>
        <taxon>Actinomycetota</taxon>
        <taxon>Actinomycetes</taxon>
        <taxon>Kitasatosporales</taxon>
        <taxon>Streptomycetaceae</taxon>
        <taxon>Streptomyces</taxon>
    </lineage>
</organism>
<dbReference type="EMBL" id="LJGZ01000095">
    <property type="protein sequence ID" value="OEV17931.1"/>
    <property type="molecule type" value="Genomic_DNA"/>
</dbReference>
<feature type="region of interest" description="Disordered" evidence="1">
    <location>
        <begin position="36"/>
        <end position="70"/>
    </location>
</feature>
<evidence type="ECO:0000313" key="2">
    <source>
        <dbReference type="EMBL" id="OEV17931.1"/>
    </source>
</evidence>
<evidence type="ECO:0000313" key="3">
    <source>
        <dbReference type="Proteomes" id="UP000175971"/>
    </source>
</evidence>
<gene>
    <name evidence="2" type="ORF">AN221_25210</name>
</gene>
<protein>
    <submittedName>
        <fullName evidence="2">Uncharacterized protein</fullName>
    </submittedName>
</protein>
<dbReference type="Proteomes" id="UP000175971">
    <property type="component" value="Unassembled WGS sequence"/>
</dbReference>
<reference evidence="2 3" key="1">
    <citation type="journal article" date="2016" name="Front. Microbiol.">
        <title>Comparative Genomics Analysis of Streptomyces Species Reveals Their Adaptation to the Marine Environment and Their Diversity at the Genomic Level.</title>
        <authorList>
            <person name="Tian X."/>
            <person name="Zhang Z."/>
            <person name="Yang T."/>
            <person name="Chen M."/>
            <person name="Li J."/>
            <person name="Chen F."/>
            <person name="Yang J."/>
            <person name="Li W."/>
            <person name="Zhang B."/>
            <person name="Zhang Z."/>
            <person name="Wu J."/>
            <person name="Zhang C."/>
            <person name="Long L."/>
            <person name="Xiao J."/>
        </authorList>
    </citation>
    <scope>NUCLEOTIDE SEQUENCE [LARGE SCALE GENOMIC DNA]</scope>
    <source>
        <strain evidence="2 3">SCSIO M10372</strain>
    </source>
</reference>
<dbReference type="AlphaFoldDB" id="A0A1E7LP39"/>
<keyword evidence="3" id="KW-1185">Reference proteome</keyword>
<accession>A0A1E7LP39</accession>
<comment type="caution">
    <text evidence="2">The sequence shown here is derived from an EMBL/GenBank/DDBJ whole genome shotgun (WGS) entry which is preliminary data.</text>
</comment>
<feature type="region of interest" description="Disordered" evidence="1">
    <location>
        <begin position="97"/>
        <end position="122"/>
    </location>
</feature>
<feature type="compositionally biased region" description="Basic and acidic residues" evidence="1">
    <location>
        <begin position="37"/>
        <end position="66"/>
    </location>
</feature>
<sequence>MLLAGRAEEVQKPCEPYVRLAGVPDGPGEVLEAVEDVPGRQDEHHRHADAQHPVPHHDRTDHEQPRHTARLGQRQLVQPQFGADLGALGLLEAGVVPGEPLQPARYGADPQLLLGGQGFGEA</sequence>
<name>A0A1E7LP39_9ACTN</name>
<evidence type="ECO:0000256" key="1">
    <source>
        <dbReference type="SAM" id="MobiDB-lite"/>
    </source>
</evidence>